<dbReference type="Gene3D" id="3.40.190.290">
    <property type="match status" value="1"/>
</dbReference>
<dbReference type="AlphaFoldDB" id="A0AAW6R0G2"/>
<evidence type="ECO:0000256" key="1">
    <source>
        <dbReference type="ARBA" id="ARBA00009437"/>
    </source>
</evidence>
<dbReference type="InterPro" id="IPR050389">
    <property type="entry name" value="LysR-type_TF"/>
</dbReference>
<reference evidence="6" key="2">
    <citation type="submission" date="2019-04" db="EMBL/GenBank/DDBJ databases">
        <authorList>
            <person name="Zou H."/>
        </authorList>
    </citation>
    <scope>NUCLEOTIDE SEQUENCE</scope>
    <source>
        <strain evidence="6">2015oxa</strain>
    </source>
</reference>
<dbReference type="EMBL" id="SUNE01000012">
    <property type="protein sequence ID" value="MDG5901315.1"/>
    <property type="molecule type" value="Genomic_DNA"/>
</dbReference>
<feature type="domain" description="HTH lysR-type" evidence="5">
    <location>
        <begin position="17"/>
        <end position="69"/>
    </location>
</feature>
<dbReference type="Pfam" id="PF03466">
    <property type="entry name" value="LysR_substrate"/>
    <property type="match status" value="1"/>
</dbReference>
<keyword evidence="3" id="KW-0238">DNA-binding</keyword>
<dbReference type="InterPro" id="IPR036388">
    <property type="entry name" value="WH-like_DNA-bd_sf"/>
</dbReference>
<comment type="similarity">
    <text evidence="1">Belongs to the LysR transcriptional regulatory family.</text>
</comment>
<dbReference type="InterPro" id="IPR000847">
    <property type="entry name" value="LysR_HTH_N"/>
</dbReference>
<gene>
    <name evidence="6" type="ORF">E2650_15750</name>
</gene>
<dbReference type="PANTHER" id="PTHR30118:SF11">
    <property type="entry name" value="HTH-TYPE TRANSCRIPTIONAL REGULATOR YIDZ"/>
    <property type="match status" value="1"/>
</dbReference>
<reference evidence="6" key="1">
    <citation type="journal article" date="2019" name="Int J Environ Res Public Health">
        <title>Characterization of Chromosome-Mediated BlaOXA-894 in Shewanella xiamenensis Isolated from Pig Wastewater.</title>
        <authorList>
            <person name="Zou H."/>
            <person name="Zhou Z."/>
            <person name="Xia H."/>
            <person name="Zhao Q."/>
            <person name="Li X."/>
        </authorList>
    </citation>
    <scope>NUCLEOTIDE SEQUENCE</scope>
    <source>
        <strain evidence="6">2015oxa</strain>
    </source>
</reference>
<name>A0AAW6R0G2_9GAMM</name>
<evidence type="ECO:0000256" key="2">
    <source>
        <dbReference type="ARBA" id="ARBA00023015"/>
    </source>
</evidence>
<protein>
    <submittedName>
        <fullName evidence="6">LysR family transcriptional regulator</fullName>
    </submittedName>
</protein>
<dbReference type="GO" id="GO:0003700">
    <property type="term" value="F:DNA-binding transcription factor activity"/>
    <property type="evidence" value="ECO:0007669"/>
    <property type="project" value="InterPro"/>
</dbReference>
<evidence type="ECO:0000313" key="6">
    <source>
        <dbReference type="EMBL" id="MDG5901315.1"/>
    </source>
</evidence>
<keyword evidence="2" id="KW-0805">Transcription regulation</keyword>
<dbReference type="Proteomes" id="UP001152518">
    <property type="component" value="Unassembled WGS sequence"/>
</dbReference>
<sequence>MSTQLLKQICELDVFTLLVFKSIFDNGHANSAAKALNVSAPKISRCLNALRLTFNDELFYRRQQGLKPTPLAESLYVAICQFTDSVYHLEQSAMQLQNAASHVELPLHIAASNGLLSFLAPQLSSPDVISELGQIRLHKWQDNSAELIHAGELDFGITIEPTESKELSVTRLGCISNVYVVASKHHSLWESQLEISLEHICRYSFLCIELKGFNSRIDPLELFCQRQGLLLPSIERVTDREEWYAHLLTMQSVAFCSSIDMHTVKHMPGLKLAPLPIAELHRLHETIMPPQFFLVEKPRSHRRYSQTQCELVVSSLLTALTPFNTRVSQ</sequence>
<dbReference type="RefSeq" id="WP_279255517.1">
    <property type="nucleotide sequence ID" value="NZ_SUNE01000012.1"/>
</dbReference>
<evidence type="ECO:0000259" key="5">
    <source>
        <dbReference type="PROSITE" id="PS50931"/>
    </source>
</evidence>
<dbReference type="InterPro" id="IPR005119">
    <property type="entry name" value="LysR_subst-bd"/>
</dbReference>
<dbReference type="Pfam" id="PF00126">
    <property type="entry name" value="HTH_1"/>
    <property type="match status" value="1"/>
</dbReference>
<dbReference type="Gene3D" id="1.10.10.10">
    <property type="entry name" value="Winged helix-like DNA-binding domain superfamily/Winged helix DNA-binding domain"/>
    <property type="match status" value="1"/>
</dbReference>
<proteinExistence type="inferred from homology"/>
<dbReference type="SUPFAM" id="SSF46785">
    <property type="entry name" value="Winged helix' DNA-binding domain"/>
    <property type="match status" value="1"/>
</dbReference>
<dbReference type="SUPFAM" id="SSF53850">
    <property type="entry name" value="Periplasmic binding protein-like II"/>
    <property type="match status" value="1"/>
</dbReference>
<evidence type="ECO:0000256" key="4">
    <source>
        <dbReference type="ARBA" id="ARBA00023163"/>
    </source>
</evidence>
<dbReference type="GO" id="GO:0003677">
    <property type="term" value="F:DNA binding"/>
    <property type="evidence" value="ECO:0007669"/>
    <property type="project" value="UniProtKB-KW"/>
</dbReference>
<comment type="caution">
    <text evidence="6">The sequence shown here is derived from an EMBL/GenBank/DDBJ whole genome shotgun (WGS) entry which is preliminary data.</text>
</comment>
<organism evidence="6">
    <name type="scientific">Shewanella xiamenensis</name>
    <dbReference type="NCBI Taxonomy" id="332186"/>
    <lineage>
        <taxon>Bacteria</taxon>
        <taxon>Pseudomonadati</taxon>
        <taxon>Pseudomonadota</taxon>
        <taxon>Gammaproteobacteria</taxon>
        <taxon>Alteromonadales</taxon>
        <taxon>Shewanellaceae</taxon>
        <taxon>Shewanella</taxon>
    </lineage>
</organism>
<evidence type="ECO:0000256" key="3">
    <source>
        <dbReference type="ARBA" id="ARBA00023125"/>
    </source>
</evidence>
<dbReference type="InterPro" id="IPR036390">
    <property type="entry name" value="WH_DNA-bd_sf"/>
</dbReference>
<keyword evidence="4" id="KW-0804">Transcription</keyword>
<accession>A0AAW6R0G2</accession>
<dbReference type="PANTHER" id="PTHR30118">
    <property type="entry name" value="HTH-TYPE TRANSCRIPTIONAL REGULATOR LEUO-RELATED"/>
    <property type="match status" value="1"/>
</dbReference>
<dbReference type="PROSITE" id="PS50931">
    <property type="entry name" value="HTH_LYSR"/>
    <property type="match status" value="1"/>
</dbReference>